<gene>
    <name evidence="1" type="ORF">HMPREF3229_00002</name>
</gene>
<dbReference type="PANTHER" id="PTHR43760">
    <property type="entry name" value="ENDORIBONUCLEASE-RELATED"/>
    <property type="match status" value="1"/>
</dbReference>
<protein>
    <submittedName>
        <fullName evidence="1">Endoribonuclease L-PSP</fullName>
    </submittedName>
</protein>
<comment type="caution">
    <text evidence="1">The sequence shown here is derived from an EMBL/GenBank/DDBJ whole genome shotgun (WGS) entry which is preliminary data.</text>
</comment>
<evidence type="ECO:0000313" key="1">
    <source>
        <dbReference type="EMBL" id="KXA31873.1"/>
    </source>
</evidence>
<dbReference type="EMBL" id="LRQE01000001">
    <property type="protein sequence ID" value="KXA31873.1"/>
    <property type="molecule type" value="Genomic_DNA"/>
</dbReference>
<dbReference type="InterPro" id="IPR013813">
    <property type="entry name" value="Endoribo_LPSP/chorism_mut-like"/>
</dbReference>
<reference evidence="1 2" key="1">
    <citation type="submission" date="2016-01" db="EMBL/GenBank/DDBJ databases">
        <authorList>
            <person name="Oliw E.H."/>
        </authorList>
    </citation>
    <scope>NUCLEOTIDE SEQUENCE [LARGE SCALE GENOMIC DNA]</scope>
    <source>
        <strain evidence="1 2">CMW7756A</strain>
    </source>
</reference>
<accession>A0A133PSW6</accession>
<evidence type="ECO:0000313" key="2">
    <source>
        <dbReference type="Proteomes" id="UP000070174"/>
    </source>
</evidence>
<dbReference type="Pfam" id="PF01042">
    <property type="entry name" value="Ribonuc_L-PSP"/>
    <property type="match status" value="1"/>
</dbReference>
<name>A0A133PSW6_9FIRM</name>
<dbReference type="InterPro" id="IPR006175">
    <property type="entry name" value="YjgF/YER057c/UK114"/>
</dbReference>
<dbReference type="Gene3D" id="3.30.1330.40">
    <property type="entry name" value="RutC-like"/>
    <property type="match status" value="1"/>
</dbReference>
<dbReference type="CDD" id="cd02199">
    <property type="entry name" value="YjgF_YER057c_UK114_like_1"/>
    <property type="match status" value="1"/>
</dbReference>
<proteinExistence type="predicted"/>
<dbReference type="PATRIC" id="fig|54005.3.peg.2"/>
<dbReference type="SUPFAM" id="SSF55298">
    <property type="entry name" value="YjgF-like"/>
    <property type="match status" value="1"/>
</dbReference>
<dbReference type="InterPro" id="IPR035959">
    <property type="entry name" value="RutC-like_sf"/>
</dbReference>
<sequence length="154" mass="16760">MNKSKTCYNEGEVIGMEKNPIPQGRYLPAKKSNGFIYSAGMTPRLDGKLILEGKVTSDKEISFYQEAVVQATKNALTAIKNTLEDGEVLEEIINMTVYVNAEEGFTAHSKIADLGSNYLFEVLGEKGISPRTALGVKTLPGNAPVEIQLVASYK</sequence>
<dbReference type="PANTHER" id="PTHR43760:SF1">
    <property type="entry name" value="ENDORIBONUCLEASE L-PSP_CHORISMATE MUTASE-LIKE DOMAIN-CONTAINING PROTEIN"/>
    <property type="match status" value="1"/>
</dbReference>
<dbReference type="Proteomes" id="UP000070174">
    <property type="component" value="Unassembled WGS sequence"/>
</dbReference>
<dbReference type="AlphaFoldDB" id="A0A133PSW6"/>
<organism evidence="1">
    <name type="scientific">Peptoniphilus harei</name>
    <dbReference type="NCBI Taxonomy" id="54005"/>
    <lineage>
        <taxon>Bacteria</taxon>
        <taxon>Bacillati</taxon>
        <taxon>Bacillota</taxon>
        <taxon>Tissierellia</taxon>
        <taxon>Tissierellales</taxon>
        <taxon>Peptoniphilaceae</taxon>
        <taxon>Peptoniphilus</taxon>
    </lineage>
</organism>